<keyword evidence="2" id="KW-1185">Reference proteome</keyword>
<sequence length="208" mass="22105">MGDRLMPDTIYLTPYEANPPQPRAPGELTLDPAARILGVGTDAFDMDVPLLPERTLGGDDVRLMTEGGVVHGPLQAGGGGRPMDRKLWVLPGCAPLEVSLLPFGSVVRTASITLLEPAQLIAMRVRGAGGTGTLTARLLDAKGVMIVTHAFAINGVLTLEPGFDLSLAPGHYTIETTPTTSNMIVEQVRTVSPWSPTPQHHVVSLRFL</sequence>
<evidence type="ECO:0000313" key="2">
    <source>
        <dbReference type="Proteomes" id="UP001056634"/>
    </source>
</evidence>
<dbReference type="Proteomes" id="UP001056634">
    <property type="component" value="Segment"/>
</dbReference>
<reference evidence="1" key="1">
    <citation type="submission" date="2022-04" db="EMBL/GenBank/DDBJ databases">
        <authorList>
            <person name="Friedrich I."/>
            <person name="Schneider D."/>
            <person name="Poehlein A."/>
            <person name="Hertel R."/>
            <person name="Daniel R."/>
        </authorList>
    </citation>
    <scope>NUCLEOTIDE SEQUENCE</scope>
</reference>
<proteinExistence type="predicted"/>
<protein>
    <submittedName>
        <fullName evidence="1">Uncharacterized protein</fullName>
    </submittedName>
</protein>
<gene>
    <name evidence="1" type="ORF">MARCHEWKA_00370</name>
</gene>
<evidence type="ECO:0000313" key="1">
    <source>
        <dbReference type="EMBL" id="UTC28550.1"/>
    </source>
</evidence>
<dbReference type="EMBL" id="ON529851">
    <property type="protein sequence ID" value="UTC28550.1"/>
    <property type="molecule type" value="Genomic_DNA"/>
</dbReference>
<name>A0A9E7ST01_9CAUD</name>
<accession>A0A9E7ST01</accession>
<organism evidence="1 2">
    <name type="scientific">Brevundimonas phage vB_BpoS-Marchewka</name>
    <dbReference type="NCBI Taxonomy" id="2948604"/>
    <lineage>
        <taxon>Viruses</taxon>
        <taxon>Duplodnaviria</taxon>
        <taxon>Heunggongvirae</taxon>
        <taxon>Uroviricota</taxon>
        <taxon>Caudoviricetes</taxon>
        <taxon>Jeanschmidtviridae</taxon>
        <taxon>Marchewkavirus</taxon>
        <taxon>Marchewkavirus marchewka</taxon>
    </lineage>
</organism>